<dbReference type="EMBL" id="JACMRX010000006">
    <property type="protein sequence ID" value="KAF7987334.1"/>
    <property type="molecule type" value="Genomic_DNA"/>
</dbReference>
<dbReference type="GO" id="GO:0062129">
    <property type="term" value="C:chitin-based extracellular matrix"/>
    <property type="evidence" value="ECO:0007669"/>
    <property type="project" value="TreeGrafter"/>
</dbReference>
<dbReference type="Pfam" id="PF00379">
    <property type="entry name" value="Chitin_bind_4"/>
    <property type="match status" value="1"/>
</dbReference>
<evidence type="ECO:0008006" key="6">
    <source>
        <dbReference type="Google" id="ProtNLM"/>
    </source>
</evidence>
<keyword evidence="3" id="KW-0732">Signal</keyword>
<dbReference type="PANTHER" id="PTHR10380">
    <property type="entry name" value="CUTICLE PROTEIN"/>
    <property type="match status" value="1"/>
</dbReference>
<protein>
    <recommendedName>
        <fullName evidence="6">Cuticular protein</fullName>
    </recommendedName>
</protein>
<evidence type="ECO:0000313" key="5">
    <source>
        <dbReference type="Proteomes" id="UP000639338"/>
    </source>
</evidence>
<evidence type="ECO:0000313" key="4">
    <source>
        <dbReference type="EMBL" id="KAF7987334.1"/>
    </source>
</evidence>
<dbReference type="OrthoDB" id="6379191at2759"/>
<reference evidence="4 5" key="1">
    <citation type="submission" date="2020-08" db="EMBL/GenBank/DDBJ databases">
        <title>Aphidius gifuensis genome sequencing and assembly.</title>
        <authorList>
            <person name="Du Z."/>
        </authorList>
    </citation>
    <scope>NUCLEOTIDE SEQUENCE [LARGE SCALE GENOMIC DNA]</scope>
    <source>
        <strain evidence="4">YNYX2018</strain>
        <tissue evidence="4">Adults</tissue>
    </source>
</reference>
<feature type="chain" id="PRO_5032344200" description="Cuticular protein" evidence="3">
    <location>
        <begin position="20"/>
        <end position="126"/>
    </location>
</feature>
<name>A0A835CLH5_APHGI</name>
<dbReference type="PRINTS" id="PR00947">
    <property type="entry name" value="CUTICLE"/>
</dbReference>
<comment type="caution">
    <text evidence="4">The sequence shown here is derived from an EMBL/GenBank/DDBJ whole genome shotgun (WGS) entry which is preliminary data.</text>
</comment>
<dbReference type="AlphaFoldDB" id="A0A835CLH5"/>
<dbReference type="PANTHER" id="PTHR10380:SF173">
    <property type="entry name" value="CUTICULAR PROTEIN 47EF, ISOFORM C-RELATED"/>
    <property type="match status" value="1"/>
</dbReference>
<evidence type="ECO:0000256" key="3">
    <source>
        <dbReference type="SAM" id="SignalP"/>
    </source>
</evidence>
<dbReference type="PROSITE" id="PS51155">
    <property type="entry name" value="CHIT_BIND_RR_2"/>
    <property type="match status" value="1"/>
</dbReference>
<dbReference type="InterPro" id="IPR031311">
    <property type="entry name" value="CHIT_BIND_RR_consensus"/>
</dbReference>
<proteinExistence type="predicted"/>
<dbReference type="InterPro" id="IPR000618">
    <property type="entry name" value="Insect_cuticle"/>
</dbReference>
<feature type="signal peptide" evidence="3">
    <location>
        <begin position="1"/>
        <end position="19"/>
    </location>
</feature>
<dbReference type="Proteomes" id="UP000639338">
    <property type="component" value="Unassembled WGS sequence"/>
</dbReference>
<keyword evidence="1 2" id="KW-0193">Cuticle</keyword>
<dbReference type="GO" id="GO:0008010">
    <property type="term" value="F:structural constituent of chitin-based larval cuticle"/>
    <property type="evidence" value="ECO:0007669"/>
    <property type="project" value="TreeGrafter"/>
</dbReference>
<gene>
    <name evidence="4" type="ORF">HCN44_003096</name>
</gene>
<sequence>MNFFGITLVIGCAIAIANCAPVDQPIEILKNTFDGPNGDGSYSYQYETANGIKAQEQGQLAGEKSLAVQGSYSYQDENGNPIEVKYIADENGFRPEGVHLPVAPEIPAAILRSLEYIAAHPQQEKL</sequence>
<accession>A0A835CLH5</accession>
<dbReference type="PROSITE" id="PS00233">
    <property type="entry name" value="CHIT_BIND_RR_1"/>
    <property type="match status" value="1"/>
</dbReference>
<keyword evidence="5" id="KW-1185">Reference proteome</keyword>
<evidence type="ECO:0000256" key="2">
    <source>
        <dbReference type="PROSITE-ProRule" id="PRU00497"/>
    </source>
</evidence>
<evidence type="ECO:0000256" key="1">
    <source>
        <dbReference type="ARBA" id="ARBA00022460"/>
    </source>
</evidence>
<organism evidence="4 5">
    <name type="scientific">Aphidius gifuensis</name>
    <name type="common">Parasitoid wasp</name>
    <dbReference type="NCBI Taxonomy" id="684658"/>
    <lineage>
        <taxon>Eukaryota</taxon>
        <taxon>Metazoa</taxon>
        <taxon>Ecdysozoa</taxon>
        <taxon>Arthropoda</taxon>
        <taxon>Hexapoda</taxon>
        <taxon>Insecta</taxon>
        <taxon>Pterygota</taxon>
        <taxon>Neoptera</taxon>
        <taxon>Endopterygota</taxon>
        <taxon>Hymenoptera</taxon>
        <taxon>Apocrita</taxon>
        <taxon>Ichneumonoidea</taxon>
        <taxon>Braconidae</taxon>
        <taxon>Aphidiinae</taxon>
        <taxon>Aphidius</taxon>
    </lineage>
</organism>
<dbReference type="InterPro" id="IPR050468">
    <property type="entry name" value="Cuticle_Struct_Prot"/>
</dbReference>